<dbReference type="STRING" id="45357.A0A2V1B107"/>
<dbReference type="PROSITE" id="PS50181">
    <property type="entry name" value="FBOX"/>
    <property type="match status" value="1"/>
</dbReference>
<dbReference type="PROSITE" id="PS50330">
    <property type="entry name" value="UIM"/>
    <property type="match status" value="1"/>
</dbReference>
<reference evidence="3 4" key="1">
    <citation type="submission" date="2017-12" db="EMBL/GenBank/DDBJ databases">
        <title>Genome Sequence of a Multidrug-Resistant Candida haemulonii Isolate from a Patient with Chronic Leg Ulcers in Israel.</title>
        <authorList>
            <person name="Chow N.A."/>
            <person name="Gade L."/>
            <person name="Batra D."/>
            <person name="Rowe L.A."/>
            <person name="Ben-Ami R."/>
            <person name="Loparev V.N."/>
            <person name="Litvintseva A.P."/>
        </authorList>
    </citation>
    <scope>NUCLEOTIDE SEQUENCE [LARGE SCALE GENOMIC DNA]</scope>
    <source>
        <strain evidence="3 4">B11899</strain>
    </source>
</reference>
<dbReference type="EMBL" id="PKFO01000011">
    <property type="protein sequence ID" value="PVH23842.1"/>
    <property type="molecule type" value="Genomic_DNA"/>
</dbReference>
<sequence>MSDALGNFHSDPNPESLHRQTVHINDLPDEVLLGVFAHMHPVELKDLRLVCRKWNHVVSDKSAWITAFNNRFGTGNVFSSVTGSPMWLTEYLGRVAVSRKWAKGRAFSHAYALVNNEFGMRVPPRVFVDFAHDRILTFARFSGAISMCTLSTGRNQVFFPENSVLSMGMAADCNWSHLCVGKPNGEVFVKNLITSSATGSGKQSVVTLQGPTDDPILTLKMNDVFEKVREKTEIIAGTRGGLLLLWSATTLLRTIFVSQTCGVLEVASDFRETVVVVTEEEIVSYELPSGEEMHRVAHGITMAGDTGFYIDLPGMNVVVHNESTIKVFNLSERIYTTEASAPEGVNIIGGTLQQTHRKTRLPDIAGGDGRLFAVIFSDGSVSTFNIRDTGSDIKFLTRIMLRYDAPYGIREWTVVALTSSILAIGLLPNFVHFYDAHSGEYLREGVKVSRKLFREGEPPIRHIEFSPSDCSGVIVSGSVAQYFRFGNDPIALKKKPNTPQSAEGSSRHAMHRHIKDQLEDYDTLEDTRRRAELMADRYNGTELDSELEELRMAMALSASSVPDTSEDDELERALLLSREDSEPVATPVEGSSRSHELFKQPATGHPGEPIEESDDDEVLRQVMELSLTDH</sequence>
<dbReference type="GeneID" id="37009466"/>
<dbReference type="GO" id="GO:0031146">
    <property type="term" value="P:SCF-dependent proteasomal ubiquitin-dependent protein catabolic process"/>
    <property type="evidence" value="ECO:0007669"/>
    <property type="project" value="TreeGrafter"/>
</dbReference>
<dbReference type="VEuPathDB" id="FungiDB:CXQ85_004136"/>
<dbReference type="Gene3D" id="2.130.10.10">
    <property type="entry name" value="YVTN repeat-like/Quinoprotein amine dehydrogenase"/>
    <property type="match status" value="1"/>
</dbReference>
<accession>A0A2V1B107</accession>
<evidence type="ECO:0000313" key="4">
    <source>
        <dbReference type="Proteomes" id="UP000244309"/>
    </source>
</evidence>
<dbReference type="SUPFAM" id="SSF81383">
    <property type="entry name" value="F-box domain"/>
    <property type="match status" value="1"/>
</dbReference>
<dbReference type="InterPro" id="IPR036047">
    <property type="entry name" value="F-box-like_dom_sf"/>
</dbReference>
<dbReference type="SMART" id="SM00256">
    <property type="entry name" value="FBOX"/>
    <property type="match status" value="1"/>
</dbReference>
<gene>
    <name evidence="3" type="ORF">CXQ85_004136</name>
</gene>
<feature type="domain" description="F-box" evidence="2">
    <location>
        <begin position="21"/>
        <end position="67"/>
    </location>
</feature>
<dbReference type="Gene3D" id="1.20.1280.50">
    <property type="match status" value="1"/>
</dbReference>
<evidence type="ECO:0000256" key="1">
    <source>
        <dbReference type="SAM" id="MobiDB-lite"/>
    </source>
</evidence>
<dbReference type="InterPro" id="IPR015943">
    <property type="entry name" value="WD40/YVTN_repeat-like_dom_sf"/>
</dbReference>
<dbReference type="AlphaFoldDB" id="A0A2V1B107"/>
<name>A0A2V1B107_9ASCO</name>
<dbReference type="SMART" id="SM00726">
    <property type="entry name" value="UIM"/>
    <property type="match status" value="2"/>
</dbReference>
<dbReference type="InterPro" id="IPR036322">
    <property type="entry name" value="WD40_repeat_dom_sf"/>
</dbReference>
<protein>
    <recommendedName>
        <fullName evidence="2">F-box domain-containing protein</fullName>
    </recommendedName>
</protein>
<dbReference type="OrthoDB" id="2095648at2759"/>
<evidence type="ECO:0000313" key="3">
    <source>
        <dbReference type="EMBL" id="PVH23842.1"/>
    </source>
</evidence>
<dbReference type="InterPro" id="IPR003903">
    <property type="entry name" value="UIM_dom"/>
</dbReference>
<dbReference type="Proteomes" id="UP000244309">
    <property type="component" value="Unassembled WGS sequence"/>
</dbReference>
<comment type="caution">
    <text evidence="3">The sequence shown here is derived from an EMBL/GenBank/DDBJ whole genome shotgun (WGS) entry which is preliminary data.</text>
</comment>
<dbReference type="Pfam" id="PF12937">
    <property type="entry name" value="F-box-like"/>
    <property type="match status" value="1"/>
</dbReference>
<proteinExistence type="predicted"/>
<dbReference type="InterPro" id="IPR052301">
    <property type="entry name" value="SCF_F-box/WD-repeat"/>
</dbReference>
<organism evidence="3 4">
    <name type="scientific">Candidozyma haemuli</name>
    <dbReference type="NCBI Taxonomy" id="45357"/>
    <lineage>
        <taxon>Eukaryota</taxon>
        <taxon>Fungi</taxon>
        <taxon>Dikarya</taxon>
        <taxon>Ascomycota</taxon>
        <taxon>Saccharomycotina</taxon>
        <taxon>Pichiomycetes</taxon>
        <taxon>Metschnikowiaceae</taxon>
        <taxon>Candidozyma</taxon>
    </lineage>
</organism>
<dbReference type="RefSeq" id="XP_025344782.1">
    <property type="nucleotide sequence ID" value="XM_025487766.1"/>
</dbReference>
<feature type="region of interest" description="Disordered" evidence="1">
    <location>
        <begin position="575"/>
        <end position="616"/>
    </location>
</feature>
<keyword evidence="4" id="KW-1185">Reference proteome</keyword>
<dbReference type="PANTHER" id="PTHR14381">
    <property type="entry name" value="DACTYLIN"/>
    <property type="match status" value="1"/>
</dbReference>
<dbReference type="GO" id="GO:0019005">
    <property type="term" value="C:SCF ubiquitin ligase complex"/>
    <property type="evidence" value="ECO:0007669"/>
    <property type="project" value="TreeGrafter"/>
</dbReference>
<dbReference type="InterPro" id="IPR001810">
    <property type="entry name" value="F-box_dom"/>
</dbReference>
<dbReference type="SUPFAM" id="SSF50978">
    <property type="entry name" value="WD40 repeat-like"/>
    <property type="match status" value="1"/>
</dbReference>
<dbReference type="PANTHER" id="PTHR14381:SF1">
    <property type="entry name" value="F-BOX_WD REPEAT-CONTAINING PROTEIN 4"/>
    <property type="match status" value="1"/>
</dbReference>
<evidence type="ECO:0000259" key="2">
    <source>
        <dbReference type="PROSITE" id="PS50181"/>
    </source>
</evidence>